<organism evidence="2 3">
    <name type="scientific">Actinomadura rudentiformis</name>
    <dbReference type="NCBI Taxonomy" id="359158"/>
    <lineage>
        <taxon>Bacteria</taxon>
        <taxon>Bacillati</taxon>
        <taxon>Actinomycetota</taxon>
        <taxon>Actinomycetes</taxon>
        <taxon>Streptosporangiales</taxon>
        <taxon>Thermomonosporaceae</taxon>
        <taxon>Actinomadura</taxon>
    </lineage>
</organism>
<keyword evidence="1" id="KW-1133">Transmembrane helix</keyword>
<dbReference type="EMBL" id="WBMT01000015">
    <property type="protein sequence ID" value="KAB2344896.1"/>
    <property type="molecule type" value="Genomic_DNA"/>
</dbReference>
<protein>
    <submittedName>
        <fullName evidence="2">Uncharacterized protein</fullName>
    </submittedName>
</protein>
<reference evidence="2 3" key="1">
    <citation type="submission" date="2019-09" db="EMBL/GenBank/DDBJ databases">
        <title>Actinomadura physcomitrii sp. nov., a novel actinomycete isolated from moss [Physcomitrium sphaericum (Ludw) Fuernr].</title>
        <authorList>
            <person name="Zhuang X."/>
            <person name="Liu C."/>
        </authorList>
    </citation>
    <scope>NUCLEOTIDE SEQUENCE [LARGE SCALE GENOMIC DNA]</scope>
    <source>
        <strain evidence="2 3">HMC1</strain>
    </source>
</reference>
<evidence type="ECO:0000313" key="3">
    <source>
        <dbReference type="Proteomes" id="UP000468735"/>
    </source>
</evidence>
<keyword evidence="1" id="KW-0472">Membrane</keyword>
<proteinExistence type="predicted"/>
<keyword evidence="3" id="KW-1185">Reference proteome</keyword>
<evidence type="ECO:0000256" key="1">
    <source>
        <dbReference type="SAM" id="Phobius"/>
    </source>
</evidence>
<feature type="transmembrane region" description="Helical" evidence="1">
    <location>
        <begin position="43"/>
        <end position="65"/>
    </location>
</feature>
<accession>A0A6H9YW06</accession>
<dbReference type="Proteomes" id="UP000468735">
    <property type="component" value="Unassembled WGS sequence"/>
</dbReference>
<sequence length="86" mass="9775">MSKKIKFTYRLATPWPRPRLVILNLFFGAGAVFKYATGQKLEGAVSLILWVLVTLVIAATSAKFVRQNRKLRARYDELGGTEQHDH</sequence>
<feature type="transmembrane region" description="Helical" evidence="1">
    <location>
        <begin position="20"/>
        <end position="37"/>
    </location>
</feature>
<dbReference type="AlphaFoldDB" id="A0A6H9YW06"/>
<keyword evidence="1" id="KW-0812">Transmembrane</keyword>
<evidence type="ECO:0000313" key="2">
    <source>
        <dbReference type="EMBL" id="KAB2344896.1"/>
    </source>
</evidence>
<dbReference type="RefSeq" id="WP_151565264.1">
    <property type="nucleotide sequence ID" value="NZ_WBMT01000015.1"/>
</dbReference>
<name>A0A6H9YW06_9ACTN</name>
<comment type="caution">
    <text evidence="2">The sequence shown here is derived from an EMBL/GenBank/DDBJ whole genome shotgun (WGS) entry which is preliminary data.</text>
</comment>
<gene>
    <name evidence="2" type="ORF">F8566_30365</name>
</gene>